<accession>A0A7W9F1V3</accession>
<dbReference type="CDD" id="cd16441">
    <property type="entry name" value="beta_Kdo_transferase_KpsS"/>
    <property type="match status" value="1"/>
</dbReference>
<proteinExistence type="predicted"/>
<keyword evidence="2" id="KW-1185">Reference proteome</keyword>
<dbReference type="RefSeq" id="WP_157175993.1">
    <property type="nucleotide sequence ID" value="NZ_BMJP01000003.1"/>
</dbReference>
<dbReference type="AlphaFoldDB" id="A0A7W9F1V3"/>
<name>A0A7W9F1V3_9SPHN</name>
<evidence type="ECO:0000313" key="2">
    <source>
        <dbReference type="Proteomes" id="UP000546701"/>
    </source>
</evidence>
<evidence type="ECO:0000313" key="1">
    <source>
        <dbReference type="EMBL" id="MBB5729857.1"/>
    </source>
</evidence>
<sequence length="417" mass="45986">MKHIKPAPRSFLFLQGPPGPFFARLGDALAALGHGVHRINFNGGDRRSWPSGAADFRGSLDDWPRFFEDFVQANAVTDLILFGDCRPLHSAAHGIAKLNHLRIHVFEEGYIRPDWVTLEVDGVNGNSTLSKDPDWYLEAARTLPPLPTYPGVASSFKRRASEALSYYTQSVLQSWRFRQYRSHREGMVIVEGLGWLKRFGTAKTARERSAQMLARVGEKPYFVFPLQLNSDHQIRIHSPFGNMRVAMDYVIESFARAAPADVTLVVKQHPLDNGLIAWRKLALAAAKRLGISDRLLFLEEGDIAQLVDGARGLVTINSTTGTLSLGVGVPTIVLGHAVYDVPGITHQGSLDGFWCEPLAPDPEIWDAFCRVLLDRCLIRGGFLSEEGLQLLISGSVARLTRRTLPDAAAVDAATLVG</sequence>
<dbReference type="Pfam" id="PF05159">
    <property type="entry name" value="Capsule_synth"/>
    <property type="match status" value="1"/>
</dbReference>
<dbReference type="GO" id="GO:0015774">
    <property type="term" value="P:polysaccharide transport"/>
    <property type="evidence" value="ECO:0007669"/>
    <property type="project" value="InterPro"/>
</dbReference>
<dbReference type="GO" id="GO:0000271">
    <property type="term" value="P:polysaccharide biosynthetic process"/>
    <property type="evidence" value="ECO:0007669"/>
    <property type="project" value="InterPro"/>
</dbReference>
<comment type="caution">
    <text evidence="1">The sequence shown here is derived from an EMBL/GenBank/DDBJ whole genome shotgun (WGS) entry which is preliminary data.</text>
</comment>
<organism evidence="1 2">
    <name type="scientific">Sphingomonas prati</name>
    <dbReference type="NCBI Taxonomy" id="1843237"/>
    <lineage>
        <taxon>Bacteria</taxon>
        <taxon>Pseudomonadati</taxon>
        <taxon>Pseudomonadota</taxon>
        <taxon>Alphaproteobacteria</taxon>
        <taxon>Sphingomonadales</taxon>
        <taxon>Sphingomonadaceae</taxon>
        <taxon>Sphingomonas</taxon>
    </lineage>
</organism>
<gene>
    <name evidence="1" type="ORF">FHS99_002353</name>
</gene>
<dbReference type="InterPro" id="IPR007833">
    <property type="entry name" value="Capsule_polysaccharide_synth"/>
</dbReference>
<dbReference type="Proteomes" id="UP000546701">
    <property type="component" value="Unassembled WGS sequence"/>
</dbReference>
<protein>
    <submittedName>
        <fullName evidence="1">Capsular polysaccharide export protein</fullName>
    </submittedName>
</protein>
<dbReference type="EMBL" id="JACIJR010000005">
    <property type="protein sequence ID" value="MBB5729857.1"/>
    <property type="molecule type" value="Genomic_DNA"/>
</dbReference>
<dbReference type="OrthoDB" id="9794206at2"/>
<reference evidence="1 2" key="1">
    <citation type="submission" date="2020-08" db="EMBL/GenBank/DDBJ databases">
        <title>Genomic Encyclopedia of Type Strains, Phase IV (KMG-IV): sequencing the most valuable type-strain genomes for metagenomic binning, comparative biology and taxonomic classification.</title>
        <authorList>
            <person name="Goeker M."/>
        </authorList>
    </citation>
    <scope>NUCLEOTIDE SEQUENCE [LARGE SCALE GENOMIC DNA]</scope>
    <source>
        <strain evidence="1 2">DSM 103336</strain>
    </source>
</reference>